<name>A0ABN0IV37_9LEPT</name>
<dbReference type="EMBL" id="AHMH02000152">
    <property type="protein sequence ID" value="EMM98426.1"/>
    <property type="molecule type" value="Genomic_DNA"/>
</dbReference>
<keyword evidence="2" id="KW-1185">Reference proteome</keyword>
<accession>A0ABN0IV37</accession>
<evidence type="ECO:0000313" key="2">
    <source>
        <dbReference type="Proteomes" id="UP000012099"/>
    </source>
</evidence>
<protein>
    <submittedName>
        <fullName evidence="1">Uncharacterized protein</fullName>
    </submittedName>
</protein>
<reference evidence="1 2" key="1">
    <citation type="submission" date="2013-01" db="EMBL/GenBank/DDBJ databases">
        <authorList>
            <person name="Harkins D.M."/>
            <person name="Durkin A.S."/>
            <person name="Brinkac L.M."/>
            <person name="Haft D.H."/>
            <person name="Selengut J.D."/>
            <person name="Sanka R."/>
            <person name="DePew J."/>
            <person name="Purushe J."/>
            <person name="Whelen A.C."/>
            <person name="Vinetz J.M."/>
            <person name="Sutton G.G."/>
            <person name="Nierman W.C."/>
            <person name="Fouts D.E."/>
        </authorList>
    </citation>
    <scope>NUCLEOTIDE SEQUENCE [LARGE SCALE GENOMIC DNA]</scope>
    <source>
        <strain evidence="1 2">2007001578</strain>
    </source>
</reference>
<organism evidence="1 2">
    <name type="scientific">Leptospira noguchii str. 2007001578</name>
    <dbReference type="NCBI Taxonomy" id="1049974"/>
    <lineage>
        <taxon>Bacteria</taxon>
        <taxon>Pseudomonadati</taxon>
        <taxon>Spirochaetota</taxon>
        <taxon>Spirochaetia</taxon>
        <taxon>Leptospirales</taxon>
        <taxon>Leptospiraceae</taxon>
        <taxon>Leptospira</taxon>
    </lineage>
</organism>
<dbReference type="Proteomes" id="UP000012099">
    <property type="component" value="Unassembled WGS sequence"/>
</dbReference>
<evidence type="ECO:0000313" key="1">
    <source>
        <dbReference type="EMBL" id="EMM98426.1"/>
    </source>
</evidence>
<sequence>MLYSGVRKFFEKEGSNEERGSVFTGRVPTDSYFNPVF</sequence>
<comment type="caution">
    <text evidence="1">The sequence shown here is derived from an EMBL/GenBank/DDBJ whole genome shotgun (WGS) entry which is preliminary data.</text>
</comment>
<gene>
    <name evidence="1" type="ORF">LEP1GSC035_0534</name>
</gene>
<proteinExistence type="predicted"/>